<dbReference type="NCBIfam" id="NF007039">
    <property type="entry name" value="PRK09496.3-2"/>
    <property type="match status" value="1"/>
</dbReference>
<dbReference type="PROSITE" id="PS51202">
    <property type="entry name" value="RCK_C"/>
    <property type="match status" value="2"/>
</dbReference>
<feature type="domain" description="RCK C-terminal" evidence="4">
    <location>
        <begin position="361"/>
        <end position="443"/>
    </location>
</feature>
<evidence type="ECO:0000313" key="5">
    <source>
        <dbReference type="EMBL" id="MBP2025430.1"/>
    </source>
</evidence>
<dbReference type="InterPro" id="IPR006037">
    <property type="entry name" value="RCK_C"/>
</dbReference>
<reference evidence="5 6" key="1">
    <citation type="submission" date="2021-03" db="EMBL/GenBank/DDBJ databases">
        <title>Genomic Encyclopedia of Type Strains, Phase IV (KMG-IV): sequencing the most valuable type-strain genomes for metagenomic binning, comparative biology and taxonomic classification.</title>
        <authorList>
            <person name="Goeker M."/>
        </authorList>
    </citation>
    <scope>NUCLEOTIDE SEQUENCE [LARGE SCALE GENOMIC DNA]</scope>
    <source>
        <strain evidence="5 6">DSM 27563</strain>
    </source>
</reference>
<proteinExistence type="predicted"/>
<dbReference type="PROSITE" id="PS51201">
    <property type="entry name" value="RCK_N"/>
    <property type="match status" value="2"/>
</dbReference>
<feature type="domain" description="RCK C-terminal" evidence="4">
    <location>
        <begin position="139"/>
        <end position="220"/>
    </location>
</feature>
<keyword evidence="6" id="KW-1185">Reference proteome</keyword>
<accession>A0ABS4KCD6</accession>
<feature type="domain" description="RCK N-terminal" evidence="3">
    <location>
        <begin position="227"/>
        <end position="344"/>
    </location>
</feature>
<evidence type="ECO:0000256" key="2">
    <source>
        <dbReference type="ARBA" id="ARBA00023065"/>
    </source>
</evidence>
<dbReference type="Gene3D" id="3.30.70.1450">
    <property type="entry name" value="Regulator of K+ conductance, C-terminal domain"/>
    <property type="match status" value="2"/>
</dbReference>
<gene>
    <name evidence="5" type="ORF">J2Z71_000960</name>
</gene>
<dbReference type="InterPro" id="IPR050721">
    <property type="entry name" value="Trk_Ktr_HKT_K-transport"/>
</dbReference>
<dbReference type="RefSeq" id="WP_210060720.1">
    <property type="nucleotide sequence ID" value="NZ_JAGGLJ010000007.1"/>
</dbReference>
<keyword evidence="2" id="KW-0406">Ion transport</keyword>
<dbReference type="SUPFAM" id="SSF116726">
    <property type="entry name" value="TrkA C-terminal domain-like"/>
    <property type="match status" value="2"/>
</dbReference>
<organism evidence="5 6">
    <name type="scientific">Peptoniphilus stercorisuis</name>
    <dbReference type="NCBI Taxonomy" id="1436965"/>
    <lineage>
        <taxon>Bacteria</taxon>
        <taxon>Bacillati</taxon>
        <taxon>Bacillota</taxon>
        <taxon>Tissierellia</taxon>
        <taxon>Tissierellales</taxon>
        <taxon>Peptoniphilaceae</taxon>
        <taxon>Peptoniphilus</taxon>
    </lineage>
</organism>
<keyword evidence="1" id="KW-0813">Transport</keyword>
<dbReference type="EMBL" id="JAGGLJ010000007">
    <property type="protein sequence ID" value="MBP2025430.1"/>
    <property type="molecule type" value="Genomic_DNA"/>
</dbReference>
<dbReference type="InterPro" id="IPR036721">
    <property type="entry name" value="RCK_C_sf"/>
</dbReference>
<evidence type="ECO:0000259" key="4">
    <source>
        <dbReference type="PROSITE" id="PS51202"/>
    </source>
</evidence>
<dbReference type="InterPro" id="IPR003148">
    <property type="entry name" value="RCK_N"/>
</dbReference>
<sequence>MDILIIGSGRIGSKVIRTLEIDKVNITVIDKKHSALAQVSGKRVETILGNGMDVELLSTLNIEKFDYCMSLTESDKTNILTCTALKKLGAKYTIARVNSTESIDELFLLKESLGIDYIVNPQLETSRMIRTIIEEELEYQSDSFANGRIEVVGHKITSGSDFEEEKIKNIGSLTTVLVAAIARDKELIIPDGNTVIKAGNYLYLIGLKKDIINFKNTYFKFRKKEKEKNIAIIGGNGISKETAKRIKDANIKLIVKDDNKLKDLRSELPDVFIIKKTLIGADFFTEEEIENADIFIALTENDELNIVLSLMAKKVGVEKVIARVDELNYSKILDELNFSTLNPMNITSNKIIKKVRKGKGVSIHLMFGGEAEVSEIKLSDLSKVIGLSLEEIDLPKGILIGGIVRDNETVVVPRGKTKFEKGDTLVVFCKNENKRELMKFINPEENRGLLSDLFLYE</sequence>
<dbReference type="PANTHER" id="PTHR43833:SF5">
    <property type="entry name" value="TRK SYSTEM POTASSIUM UPTAKE PROTEIN TRKA"/>
    <property type="match status" value="1"/>
</dbReference>
<dbReference type="Pfam" id="PF02254">
    <property type="entry name" value="TrkA_N"/>
    <property type="match status" value="2"/>
</dbReference>
<feature type="domain" description="RCK N-terminal" evidence="3">
    <location>
        <begin position="1"/>
        <end position="119"/>
    </location>
</feature>
<dbReference type="Gene3D" id="3.40.50.720">
    <property type="entry name" value="NAD(P)-binding Rossmann-like Domain"/>
    <property type="match status" value="2"/>
</dbReference>
<dbReference type="Proteomes" id="UP001519306">
    <property type="component" value="Unassembled WGS sequence"/>
</dbReference>
<dbReference type="PANTHER" id="PTHR43833">
    <property type="entry name" value="POTASSIUM CHANNEL PROTEIN 2-RELATED-RELATED"/>
    <property type="match status" value="1"/>
</dbReference>
<protein>
    <submittedName>
        <fullName evidence="5">Trk system potassium uptake protein TrkA</fullName>
    </submittedName>
</protein>
<evidence type="ECO:0000259" key="3">
    <source>
        <dbReference type="PROSITE" id="PS51201"/>
    </source>
</evidence>
<evidence type="ECO:0000256" key="1">
    <source>
        <dbReference type="ARBA" id="ARBA00022448"/>
    </source>
</evidence>
<comment type="caution">
    <text evidence="5">The sequence shown here is derived from an EMBL/GenBank/DDBJ whole genome shotgun (WGS) entry which is preliminary data.</text>
</comment>
<evidence type="ECO:0000313" key="6">
    <source>
        <dbReference type="Proteomes" id="UP001519306"/>
    </source>
</evidence>
<dbReference type="InterPro" id="IPR036291">
    <property type="entry name" value="NAD(P)-bd_dom_sf"/>
</dbReference>
<name>A0ABS4KCD6_9FIRM</name>
<dbReference type="SUPFAM" id="SSF51735">
    <property type="entry name" value="NAD(P)-binding Rossmann-fold domains"/>
    <property type="match status" value="2"/>
</dbReference>
<dbReference type="Pfam" id="PF02080">
    <property type="entry name" value="TrkA_C"/>
    <property type="match status" value="2"/>
</dbReference>